<proteinExistence type="inferred from homology"/>
<evidence type="ECO:0000313" key="5">
    <source>
        <dbReference type="Proteomes" id="UP001284601"/>
    </source>
</evidence>
<organism evidence="4 5">
    <name type="scientific">Conexibacter stalactiti</name>
    <dbReference type="NCBI Taxonomy" id="1940611"/>
    <lineage>
        <taxon>Bacteria</taxon>
        <taxon>Bacillati</taxon>
        <taxon>Actinomycetota</taxon>
        <taxon>Thermoleophilia</taxon>
        <taxon>Solirubrobacterales</taxon>
        <taxon>Conexibacteraceae</taxon>
        <taxon>Conexibacter</taxon>
    </lineage>
</organism>
<evidence type="ECO:0000259" key="3">
    <source>
        <dbReference type="PROSITE" id="PS50801"/>
    </source>
</evidence>
<feature type="domain" description="STAS" evidence="3">
    <location>
        <begin position="4"/>
        <end position="112"/>
    </location>
</feature>
<dbReference type="Gene3D" id="3.30.750.24">
    <property type="entry name" value="STAS domain"/>
    <property type="match status" value="1"/>
</dbReference>
<dbReference type="PANTHER" id="PTHR33495">
    <property type="entry name" value="ANTI-SIGMA FACTOR ANTAGONIST TM_1081-RELATED-RELATED"/>
    <property type="match status" value="1"/>
</dbReference>
<gene>
    <name evidence="4" type="ORF">R7226_26760</name>
</gene>
<evidence type="ECO:0000256" key="1">
    <source>
        <dbReference type="ARBA" id="ARBA00009013"/>
    </source>
</evidence>
<dbReference type="Proteomes" id="UP001284601">
    <property type="component" value="Unassembled WGS sequence"/>
</dbReference>
<accession>A0ABU4HXD3</accession>
<name>A0ABU4HXD3_9ACTN</name>
<dbReference type="Pfam" id="PF01740">
    <property type="entry name" value="STAS"/>
    <property type="match status" value="1"/>
</dbReference>
<dbReference type="NCBIfam" id="TIGR00377">
    <property type="entry name" value="ant_ant_sig"/>
    <property type="match status" value="1"/>
</dbReference>
<reference evidence="5" key="1">
    <citation type="submission" date="2023-07" db="EMBL/GenBank/DDBJ databases">
        <title>Conexibacter stalactiti sp. nov., isolated from stalactites in a lava cave and emended description of the genus Conexibacter.</title>
        <authorList>
            <person name="Lee S.D."/>
        </authorList>
    </citation>
    <scope>NUCLEOTIDE SEQUENCE [LARGE SCALE GENOMIC DNA]</scope>
    <source>
        <strain evidence="5">KCTC 39840</strain>
    </source>
</reference>
<dbReference type="PANTHER" id="PTHR33495:SF2">
    <property type="entry name" value="ANTI-SIGMA FACTOR ANTAGONIST TM_1081-RELATED"/>
    <property type="match status" value="1"/>
</dbReference>
<dbReference type="SUPFAM" id="SSF52091">
    <property type="entry name" value="SpoIIaa-like"/>
    <property type="match status" value="1"/>
</dbReference>
<dbReference type="EMBL" id="JAWSTH010000113">
    <property type="protein sequence ID" value="MDW5597985.1"/>
    <property type="molecule type" value="Genomic_DNA"/>
</dbReference>
<dbReference type="PROSITE" id="PS50801">
    <property type="entry name" value="STAS"/>
    <property type="match status" value="1"/>
</dbReference>
<evidence type="ECO:0000256" key="2">
    <source>
        <dbReference type="RuleBase" id="RU003749"/>
    </source>
</evidence>
<dbReference type="InterPro" id="IPR003658">
    <property type="entry name" value="Anti-sigma_ant"/>
</dbReference>
<protein>
    <recommendedName>
        <fullName evidence="2">Anti-sigma factor antagonist</fullName>
    </recommendedName>
</protein>
<evidence type="ECO:0000313" key="4">
    <source>
        <dbReference type="EMBL" id="MDW5597985.1"/>
    </source>
</evidence>
<dbReference type="RefSeq" id="WP_318600453.1">
    <property type="nucleotide sequence ID" value="NZ_JAWSTH010000113.1"/>
</dbReference>
<comment type="caution">
    <text evidence="4">The sequence shown here is derived from an EMBL/GenBank/DDBJ whole genome shotgun (WGS) entry which is preliminary data.</text>
</comment>
<sequence length="112" mass="12442">MTLLELTTETDGTTVRLALEGELDIASAGQVERELTRIEREAPPAIVLDLRRLAFMDSTGLRIVVAADARAREQGRRLVVVRGPEAVQRIFRMTRLDERLEMVDEPAGAQAT</sequence>
<comment type="similarity">
    <text evidence="1 2">Belongs to the anti-sigma-factor antagonist family.</text>
</comment>
<reference evidence="4 5" key="2">
    <citation type="submission" date="2023-10" db="EMBL/GenBank/DDBJ databases">
        <authorList>
            <person name="Han X.F."/>
        </authorList>
    </citation>
    <scope>NUCLEOTIDE SEQUENCE [LARGE SCALE GENOMIC DNA]</scope>
    <source>
        <strain evidence="4 5">KCTC 39840</strain>
    </source>
</reference>
<dbReference type="CDD" id="cd07043">
    <property type="entry name" value="STAS_anti-anti-sigma_factors"/>
    <property type="match status" value="1"/>
</dbReference>
<dbReference type="InterPro" id="IPR036513">
    <property type="entry name" value="STAS_dom_sf"/>
</dbReference>
<keyword evidence="5" id="KW-1185">Reference proteome</keyword>
<dbReference type="InterPro" id="IPR002645">
    <property type="entry name" value="STAS_dom"/>
</dbReference>